<dbReference type="NCBIfam" id="NF003483">
    <property type="entry name" value="PRK05159.1"/>
    <property type="match status" value="1"/>
</dbReference>
<feature type="non-terminal residue" evidence="10">
    <location>
        <position position="298"/>
    </location>
</feature>
<evidence type="ECO:0000256" key="2">
    <source>
        <dbReference type="ARBA" id="ARBA00005312"/>
    </source>
</evidence>
<proteinExistence type="inferred from homology"/>
<evidence type="ECO:0000256" key="4">
    <source>
        <dbReference type="ARBA" id="ARBA00022598"/>
    </source>
</evidence>
<dbReference type="Gene3D" id="2.40.50.140">
    <property type="entry name" value="Nucleic acid-binding proteins"/>
    <property type="match status" value="1"/>
</dbReference>
<keyword evidence="7" id="KW-0648">Protein biosynthesis</keyword>
<keyword evidence="8" id="KW-0030">Aminoacyl-tRNA synthetase</keyword>
<dbReference type="PROSITE" id="PS50862">
    <property type="entry name" value="AA_TRNA_LIGASE_II"/>
    <property type="match status" value="1"/>
</dbReference>
<dbReference type="InterPro" id="IPR006195">
    <property type="entry name" value="aa-tRNA-synth_II"/>
</dbReference>
<sequence length="298" mass="34332">ISKESVVAVKGKVQVSKQAPGGREILPESLEILANAEQPLPIDITEKSKTELSKRLDWRYLDLRRQSANAIFKIRSAFLLAVENWFSAKRFVQINSPKIMASGAEGGATLFSIMYFNKPAFLAQSPQLHKQEVQNAFEKVFEIGNFFRAEPFHTPRHICEFTGLDYELSFIESEEDVMKVCEEMLGDVMKEIKEECKNEFEALNVQLKVPKVPFPRISFKEVLKITKKKELDPEAERKIAEYAEKKFGSEFVWIKNFPWKEKPFYAMKNKDGTAKDFDLVFKGLELVSGNQREHRPDI</sequence>
<organism evidence="10">
    <name type="scientific">marine sediment metagenome</name>
    <dbReference type="NCBI Taxonomy" id="412755"/>
    <lineage>
        <taxon>unclassified sequences</taxon>
        <taxon>metagenomes</taxon>
        <taxon>ecological metagenomes</taxon>
    </lineage>
</organism>
<dbReference type="GO" id="GO:0017101">
    <property type="term" value="C:aminoacyl-tRNA synthetase multienzyme complex"/>
    <property type="evidence" value="ECO:0007669"/>
    <property type="project" value="TreeGrafter"/>
</dbReference>
<keyword evidence="6" id="KW-0067">ATP-binding</keyword>
<dbReference type="GO" id="GO:0004815">
    <property type="term" value="F:aspartate-tRNA ligase activity"/>
    <property type="evidence" value="ECO:0007669"/>
    <property type="project" value="InterPro"/>
</dbReference>
<dbReference type="GO" id="GO:0006422">
    <property type="term" value="P:aspartyl-tRNA aminoacylation"/>
    <property type="evidence" value="ECO:0007669"/>
    <property type="project" value="InterPro"/>
</dbReference>
<dbReference type="GO" id="GO:0005524">
    <property type="term" value="F:ATP binding"/>
    <property type="evidence" value="ECO:0007669"/>
    <property type="project" value="UniProtKB-KW"/>
</dbReference>
<dbReference type="InterPro" id="IPR045864">
    <property type="entry name" value="aa-tRNA-synth_II/BPL/LPL"/>
</dbReference>
<dbReference type="PRINTS" id="PR01042">
    <property type="entry name" value="TRNASYNTHASP"/>
</dbReference>
<comment type="subcellular location">
    <subcellularLocation>
        <location evidence="1">Cytoplasm</location>
    </subcellularLocation>
</comment>
<keyword evidence="4" id="KW-0436">Ligase</keyword>
<dbReference type="InterPro" id="IPR004523">
    <property type="entry name" value="Asp-tRNA_synthase_2"/>
</dbReference>
<dbReference type="PANTHER" id="PTHR43450:SF1">
    <property type="entry name" value="ASPARTATE--TRNA LIGASE, CYTOPLASMIC"/>
    <property type="match status" value="1"/>
</dbReference>
<evidence type="ECO:0000256" key="7">
    <source>
        <dbReference type="ARBA" id="ARBA00022917"/>
    </source>
</evidence>
<accession>X0TTU8</accession>
<evidence type="ECO:0000313" key="10">
    <source>
        <dbReference type="EMBL" id="GAF96659.1"/>
    </source>
</evidence>
<evidence type="ECO:0000256" key="1">
    <source>
        <dbReference type="ARBA" id="ARBA00004496"/>
    </source>
</evidence>
<comment type="similarity">
    <text evidence="2">Belongs to the class-II aminoacyl-tRNA synthetase family. Type 2 subfamily.</text>
</comment>
<dbReference type="InterPro" id="IPR002312">
    <property type="entry name" value="Asp/Asn-tRNA-synth_IIb"/>
</dbReference>
<feature type="non-terminal residue" evidence="10">
    <location>
        <position position="1"/>
    </location>
</feature>
<dbReference type="InterPro" id="IPR012340">
    <property type="entry name" value="NA-bd_OB-fold"/>
</dbReference>
<dbReference type="Pfam" id="PF00152">
    <property type="entry name" value="tRNA-synt_2"/>
    <property type="match status" value="1"/>
</dbReference>
<dbReference type="GO" id="GO:0003723">
    <property type="term" value="F:RNA binding"/>
    <property type="evidence" value="ECO:0007669"/>
    <property type="project" value="TreeGrafter"/>
</dbReference>
<dbReference type="AlphaFoldDB" id="X0TTU8"/>
<evidence type="ECO:0000259" key="9">
    <source>
        <dbReference type="PROSITE" id="PS50862"/>
    </source>
</evidence>
<name>X0TTU8_9ZZZZ</name>
<feature type="domain" description="Aminoacyl-transfer RNA synthetases class-II family profile" evidence="9">
    <location>
        <begin position="72"/>
        <end position="294"/>
    </location>
</feature>
<dbReference type="PANTHER" id="PTHR43450">
    <property type="entry name" value="ASPARTYL-TRNA SYNTHETASE"/>
    <property type="match status" value="1"/>
</dbReference>
<evidence type="ECO:0000256" key="8">
    <source>
        <dbReference type="ARBA" id="ARBA00023146"/>
    </source>
</evidence>
<dbReference type="SUPFAM" id="SSF55681">
    <property type="entry name" value="Class II aaRS and biotin synthetases"/>
    <property type="match status" value="1"/>
</dbReference>
<reference evidence="10" key="1">
    <citation type="journal article" date="2014" name="Front. Microbiol.">
        <title>High frequency of phylogenetically diverse reductive dehalogenase-homologous genes in deep subseafloor sedimentary metagenomes.</title>
        <authorList>
            <person name="Kawai M."/>
            <person name="Futagami T."/>
            <person name="Toyoda A."/>
            <person name="Takaki Y."/>
            <person name="Nishi S."/>
            <person name="Hori S."/>
            <person name="Arai W."/>
            <person name="Tsubouchi T."/>
            <person name="Morono Y."/>
            <person name="Uchiyama I."/>
            <person name="Ito T."/>
            <person name="Fujiyama A."/>
            <person name="Inagaki F."/>
            <person name="Takami H."/>
        </authorList>
    </citation>
    <scope>NUCLEOTIDE SEQUENCE</scope>
    <source>
        <strain evidence="10">Expedition CK06-06</strain>
    </source>
</reference>
<protein>
    <recommendedName>
        <fullName evidence="9">Aminoacyl-transfer RNA synthetases class-II family profile domain-containing protein</fullName>
    </recommendedName>
</protein>
<gene>
    <name evidence="10" type="ORF">S01H1_19769</name>
</gene>
<evidence type="ECO:0000256" key="6">
    <source>
        <dbReference type="ARBA" id="ARBA00022840"/>
    </source>
</evidence>
<keyword evidence="5" id="KW-0547">Nucleotide-binding</keyword>
<evidence type="ECO:0000256" key="3">
    <source>
        <dbReference type="ARBA" id="ARBA00022490"/>
    </source>
</evidence>
<evidence type="ECO:0000256" key="5">
    <source>
        <dbReference type="ARBA" id="ARBA00022741"/>
    </source>
</evidence>
<dbReference type="InterPro" id="IPR004364">
    <property type="entry name" value="Aa-tRNA-synt_II"/>
</dbReference>
<comment type="caution">
    <text evidence="10">The sequence shown here is derived from an EMBL/GenBank/DDBJ whole genome shotgun (WGS) entry which is preliminary data.</text>
</comment>
<keyword evidence="3" id="KW-0963">Cytoplasm</keyword>
<dbReference type="EMBL" id="BARS01010723">
    <property type="protein sequence ID" value="GAF96659.1"/>
    <property type="molecule type" value="Genomic_DNA"/>
</dbReference>
<dbReference type="Gene3D" id="3.30.930.10">
    <property type="entry name" value="Bira Bifunctional Protein, Domain 2"/>
    <property type="match status" value="1"/>
</dbReference>
<dbReference type="GO" id="GO:0005829">
    <property type="term" value="C:cytosol"/>
    <property type="evidence" value="ECO:0007669"/>
    <property type="project" value="TreeGrafter"/>
</dbReference>